<evidence type="ECO:0000313" key="2">
    <source>
        <dbReference type="Proteomes" id="UP001404845"/>
    </source>
</evidence>
<organism evidence="1 2">
    <name type="scientific">Methylorubrum rhodesianum</name>
    <dbReference type="NCBI Taxonomy" id="29427"/>
    <lineage>
        <taxon>Bacteria</taxon>
        <taxon>Pseudomonadati</taxon>
        <taxon>Pseudomonadota</taxon>
        <taxon>Alphaproteobacteria</taxon>
        <taxon>Hyphomicrobiales</taxon>
        <taxon>Methylobacteriaceae</taxon>
        <taxon>Methylorubrum</taxon>
    </lineage>
</organism>
<dbReference type="EMBL" id="JAQYXL010000001">
    <property type="protein sequence ID" value="MEN3228343.1"/>
    <property type="molecule type" value="Genomic_DNA"/>
</dbReference>
<accession>A0ABU9ZAQ8</accession>
<protein>
    <submittedName>
        <fullName evidence="1">Uncharacterized protein</fullName>
    </submittedName>
</protein>
<evidence type="ECO:0000313" key="1">
    <source>
        <dbReference type="EMBL" id="MEN3228343.1"/>
    </source>
</evidence>
<comment type="caution">
    <text evidence="1">The sequence shown here is derived from an EMBL/GenBank/DDBJ whole genome shotgun (WGS) entry which is preliminary data.</text>
</comment>
<gene>
    <name evidence="1" type="ORF">PUR21_11965</name>
</gene>
<dbReference type="Proteomes" id="UP001404845">
    <property type="component" value="Unassembled WGS sequence"/>
</dbReference>
<keyword evidence="2" id="KW-1185">Reference proteome</keyword>
<sequence>MDAVARMERTPFPDLLRALEHAHLPFPITWIEWSNPGAGELGYLVEQAEDGPGFAFRQFLHSGRIERELGCPVFCNLGRIQVGPNGYRCEHPAEAATSGEGPGRNPHEMVAADLISMLLIINSPSRVVTIDEAANTERADRRRAQEGRPPLPNLRRIRLDVARLRQVDVEHGVAQADGRVRAEHFVRGHFKFRNGRMWWWSPHIRNQAGDEPVAQPRDYQVVHSELG</sequence>
<dbReference type="RefSeq" id="WP_345970881.1">
    <property type="nucleotide sequence ID" value="NZ_JAQYXL010000001.1"/>
</dbReference>
<name>A0ABU9ZAQ8_9HYPH</name>
<proteinExistence type="predicted"/>
<reference evidence="1 2" key="1">
    <citation type="journal article" date="2023" name="PLoS ONE">
        <title>Complete genome assembly of Hawai'i environmental nontuberculous mycobacteria reveals unexpected co-isolation with methylobacteria.</title>
        <authorList>
            <person name="Hendrix J."/>
            <person name="Epperson L.E."/>
            <person name="Tong E.I."/>
            <person name="Chan Y.L."/>
            <person name="Hasan N.A."/>
            <person name="Dawrs S.N."/>
            <person name="Norton G.J."/>
            <person name="Virdi R."/>
            <person name="Crooks J.L."/>
            <person name="Chan E.D."/>
            <person name="Honda J.R."/>
            <person name="Strong M."/>
        </authorList>
    </citation>
    <scope>NUCLEOTIDE SEQUENCE [LARGE SCALE GENOMIC DNA]</scope>
    <source>
        <strain evidence="1 2">NJH_HI01</strain>
    </source>
</reference>